<name>A0A5N5TGG8_9CRUS</name>
<comment type="caution">
    <text evidence="7">The sequence shown here is derived from an EMBL/GenBank/DDBJ whole genome shotgun (WGS) entry which is preliminary data.</text>
</comment>
<keyword evidence="8" id="KW-1185">Reference proteome</keyword>
<protein>
    <submittedName>
        <fullName evidence="7">NEDD4 family-interacting protein 1</fullName>
    </submittedName>
</protein>
<dbReference type="PANTHER" id="PTHR13396:SF5">
    <property type="entry name" value="NEDD4 FAMILY INTERACTING PROTEIN"/>
    <property type="match status" value="1"/>
</dbReference>
<accession>A0A5N5TGG8</accession>
<dbReference type="GO" id="GO:0031398">
    <property type="term" value="P:positive regulation of protein ubiquitination"/>
    <property type="evidence" value="ECO:0007669"/>
    <property type="project" value="TreeGrafter"/>
</dbReference>
<keyword evidence="3 6" id="KW-1133">Transmembrane helix</keyword>
<dbReference type="GO" id="GO:0048471">
    <property type="term" value="C:perinuclear region of cytoplasm"/>
    <property type="evidence" value="ECO:0007669"/>
    <property type="project" value="TreeGrafter"/>
</dbReference>
<feature type="compositionally biased region" description="Pro residues" evidence="5">
    <location>
        <begin position="98"/>
        <end position="111"/>
    </location>
</feature>
<feature type="transmembrane region" description="Helical" evidence="6">
    <location>
        <begin position="225"/>
        <end position="243"/>
    </location>
</feature>
<dbReference type="AlphaFoldDB" id="A0A5N5TGG8"/>
<comment type="subcellular location">
    <subcellularLocation>
        <location evidence="1">Membrane</location>
        <topology evidence="1">Multi-pass membrane protein</topology>
    </subcellularLocation>
</comment>
<dbReference type="GO" id="GO:0006511">
    <property type="term" value="P:ubiquitin-dependent protein catabolic process"/>
    <property type="evidence" value="ECO:0007669"/>
    <property type="project" value="TreeGrafter"/>
</dbReference>
<keyword evidence="2 6" id="KW-0812">Transmembrane</keyword>
<feature type="compositionally biased region" description="Low complexity" evidence="5">
    <location>
        <begin position="116"/>
        <end position="133"/>
    </location>
</feature>
<dbReference type="EMBL" id="SEYY01001124">
    <property type="protein sequence ID" value="KAB7505733.1"/>
    <property type="molecule type" value="Genomic_DNA"/>
</dbReference>
<evidence type="ECO:0000256" key="1">
    <source>
        <dbReference type="ARBA" id="ARBA00004141"/>
    </source>
</evidence>
<feature type="region of interest" description="Disordered" evidence="5">
    <location>
        <begin position="75"/>
        <end position="139"/>
    </location>
</feature>
<dbReference type="CDD" id="cd22212">
    <property type="entry name" value="NDFIP-like"/>
    <property type="match status" value="1"/>
</dbReference>
<dbReference type="OrthoDB" id="10003116at2759"/>
<dbReference type="GO" id="GO:0005794">
    <property type="term" value="C:Golgi apparatus"/>
    <property type="evidence" value="ECO:0007669"/>
    <property type="project" value="TreeGrafter"/>
</dbReference>
<dbReference type="GO" id="GO:0030001">
    <property type="term" value="P:metal ion transport"/>
    <property type="evidence" value="ECO:0007669"/>
    <property type="project" value="InterPro"/>
</dbReference>
<dbReference type="GO" id="GO:0007034">
    <property type="term" value="P:vacuolar transport"/>
    <property type="evidence" value="ECO:0007669"/>
    <property type="project" value="InterPro"/>
</dbReference>
<evidence type="ECO:0000313" key="7">
    <source>
        <dbReference type="EMBL" id="KAB7505733.1"/>
    </source>
</evidence>
<organism evidence="7 8">
    <name type="scientific">Armadillidium nasatum</name>
    <dbReference type="NCBI Taxonomy" id="96803"/>
    <lineage>
        <taxon>Eukaryota</taxon>
        <taxon>Metazoa</taxon>
        <taxon>Ecdysozoa</taxon>
        <taxon>Arthropoda</taxon>
        <taxon>Crustacea</taxon>
        <taxon>Multicrustacea</taxon>
        <taxon>Malacostraca</taxon>
        <taxon>Eumalacostraca</taxon>
        <taxon>Peracarida</taxon>
        <taxon>Isopoda</taxon>
        <taxon>Oniscidea</taxon>
        <taxon>Crinocheta</taxon>
        <taxon>Armadillidiidae</taxon>
        <taxon>Armadillidium</taxon>
    </lineage>
</organism>
<evidence type="ECO:0000256" key="4">
    <source>
        <dbReference type="ARBA" id="ARBA00023136"/>
    </source>
</evidence>
<keyword evidence="4 6" id="KW-0472">Membrane</keyword>
<evidence type="ECO:0000256" key="3">
    <source>
        <dbReference type="ARBA" id="ARBA00022989"/>
    </source>
</evidence>
<dbReference type="GO" id="GO:0016020">
    <property type="term" value="C:membrane"/>
    <property type="evidence" value="ECO:0007669"/>
    <property type="project" value="UniProtKB-SubCell"/>
</dbReference>
<dbReference type="PANTHER" id="PTHR13396">
    <property type="entry name" value="NEDD4 FAMILY INTERACTING PROTEIN 1/2"/>
    <property type="match status" value="1"/>
</dbReference>
<evidence type="ECO:0000313" key="8">
    <source>
        <dbReference type="Proteomes" id="UP000326759"/>
    </source>
</evidence>
<dbReference type="InterPro" id="IPR019325">
    <property type="entry name" value="NEDD4/Bsd2"/>
</dbReference>
<dbReference type="GO" id="GO:0050699">
    <property type="term" value="F:WW domain binding"/>
    <property type="evidence" value="ECO:0007669"/>
    <property type="project" value="TreeGrafter"/>
</dbReference>
<evidence type="ECO:0000256" key="5">
    <source>
        <dbReference type="SAM" id="MobiDB-lite"/>
    </source>
</evidence>
<gene>
    <name evidence="7" type="primary">ndfip1</name>
    <name evidence="7" type="ORF">Anas_01288</name>
</gene>
<feature type="transmembrane region" description="Helical" evidence="6">
    <location>
        <begin position="255"/>
        <end position="273"/>
    </location>
</feature>
<dbReference type="GO" id="GO:0005783">
    <property type="term" value="C:endoplasmic reticulum"/>
    <property type="evidence" value="ECO:0007669"/>
    <property type="project" value="TreeGrafter"/>
</dbReference>
<evidence type="ECO:0000256" key="6">
    <source>
        <dbReference type="SAM" id="Phobius"/>
    </source>
</evidence>
<evidence type="ECO:0000256" key="2">
    <source>
        <dbReference type="ARBA" id="ARBA00022692"/>
    </source>
</evidence>
<feature type="transmembrane region" description="Helical" evidence="6">
    <location>
        <begin position="194"/>
        <end position="218"/>
    </location>
</feature>
<feature type="compositionally biased region" description="Basic and acidic residues" evidence="5">
    <location>
        <begin position="86"/>
        <end position="96"/>
    </location>
</feature>
<dbReference type="Pfam" id="PF10176">
    <property type="entry name" value="NEDD4_Bsd2"/>
    <property type="match status" value="2"/>
</dbReference>
<proteinExistence type="predicted"/>
<sequence length="297" mass="33161">MRFFRFLQSNNNLVQTQRILSSSESEINSQPPEVEHLLAAERDTTQEVSIYYLHGGRKPYKTLGKYGFSYSEEGRNSETMASSDQSRNEAAGDLRVELPPPKPDIHAPPPYEEVDFSSPSSEVSSVPYDDSSSTLQPPSYEEVQRLKALEAGESPLPVEETPGSGMHVVRISSLGALDPQTAEIAQEQLLGTDLMFIVAFTAAFLFNLVGIVLLLCLCHTVAGRTGALAGFGLSLAKWVVIFRHSSDLVADSNSWLLWLIMILGLLICVRAILQYINAKREWHQMPHNSRHRFFLFY</sequence>
<reference evidence="7 8" key="1">
    <citation type="journal article" date="2019" name="PLoS Biol.">
        <title>Sex chromosomes control vertical transmission of feminizing Wolbachia symbionts in an isopod.</title>
        <authorList>
            <person name="Becking T."/>
            <person name="Chebbi M.A."/>
            <person name="Giraud I."/>
            <person name="Moumen B."/>
            <person name="Laverre T."/>
            <person name="Caubet Y."/>
            <person name="Peccoud J."/>
            <person name="Gilbert C."/>
            <person name="Cordaux R."/>
        </authorList>
    </citation>
    <scope>NUCLEOTIDE SEQUENCE [LARGE SCALE GENOMIC DNA]</scope>
    <source>
        <strain evidence="7">ANa2</strain>
        <tissue evidence="7">Whole body excluding digestive tract and cuticle</tissue>
    </source>
</reference>
<dbReference type="Proteomes" id="UP000326759">
    <property type="component" value="Unassembled WGS sequence"/>
</dbReference>